<feature type="domain" description="MYND-type" evidence="5">
    <location>
        <begin position="18"/>
        <end position="55"/>
    </location>
</feature>
<evidence type="ECO:0000256" key="4">
    <source>
        <dbReference type="PROSITE-ProRule" id="PRU00134"/>
    </source>
</evidence>
<dbReference type="AlphaFoldDB" id="A0A9W7TJL1"/>
<comment type="caution">
    <text evidence="6">The sequence shown here is derived from an EMBL/GenBank/DDBJ whole genome shotgun (WGS) entry which is preliminary data.</text>
</comment>
<dbReference type="Gene3D" id="6.10.140.2220">
    <property type="match status" value="1"/>
</dbReference>
<dbReference type="OrthoDB" id="3174329at2759"/>
<evidence type="ECO:0000256" key="2">
    <source>
        <dbReference type="ARBA" id="ARBA00022771"/>
    </source>
</evidence>
<organism evidence="6 7">
    <name type="scientific">Triplophysa rosa</name>
    <name type="common">Cave loach</name>
    <dbReference type="NCBI Taxonomy" id="992332"/>
    <lineage>
        <taxon>Eukaryota</taxon>
        <taxon>Metazoa</taxon>
        <taxon>Chordata</taxon>
        <taxon>Craniata</taxon>
        <taxon>Vertebrata</taxon>
        <taxon>Euteleostomi</taxon>
        <taxon>Actinopterygii</taxon>
        <taxon>Neopterygii</taxon>
        <taxon>Teleostei</taxon>
        <taxon>Ostariophysi</taxon>
        <taxon>Cypriniformes</taxon>
        <taxon>Nemacheilidae</taxon>
        <taxon>Triplophysa</taxon>
    </lineage>
</organism>
<sequence>MSSTINPLANPKGVKTLCELCQKPAKLQCTNCRVTYYCNPDHQQTDWTSIHEKVCPLLVSIHSPPPLHTLQADRERHHRETLKKQEQLIEIAHLEAQKWVSKKSFHHAIPAALLFLRWAMRLYGSHPVKLVPAYLLLAQANIGLDSMSQAREYLTKAEWAVMNTPDCNPTVHHQLHRSLGRLHAATGKYSSALFHFSNDVYYASEVFGLDSIVTFGGYFLMAEVFLKQNKPDVTRSLYTEVACFWHTHLCKLMEGISQSGIQAEDCFGDAQCVEVDQMLRCILEFEEQYQKPRSDQSALLVHSLAMLWLLCNNYTKALEYGKKAEVLIQGSSEQNSMRESIQNLLHYAEKHLQ</sequence>
<dbReference type="Pfam" id="PF01753">
    <property type="entry name" value="zf-MYND"/>
    <property type="match status" value="1"/>
</dbReference>
<proteinExistence type="predicted"/>
<dbReference type="PANTHER" id="PTHR46533">
    <property type="entry name" value="ZINC FINGER MYND DOMAIN-CONTAINING PROTEIN 12"/>
    <property type="match status" value="1"/>
</dbReference>
<name>A0A9W7TJL1_TRIRA</name>
<evidence type="ECO:0000256" key="3">
    <source>
        <dbReference type="ARBA" id="ARBA00022833"/>
    </source>
</evidence>
<dbReference type="Proteomes" id="UP001059041">
    <property type="component" value="Linkage Group LG17"/>
</dbReference>
<dbReference type="PROSITE" id="PS01360">
    <property type="entry name" value="ZF_MYND_1"/>
    <property type="match status" value="1"/>
</dbReference>
<dbReference type="EMBL" id="JAFHDT010000017">
    <property type="protein sequence ID" value="KAI7797616.1"/>
    <property type="molecule type" value="Genomic_DNA"/>
</dbReference>
<keyword evidence="7" id="KW-1185">Reference proteome</keyword>
<dbReference type="SUPFAM" id="SSF48452">
    <property type="entry name" value="TPR-like"/>
    <property type="match status" value="1"/>
</dbReference>
<dbReference type="PANTHER" id="PTHR46533:SF1">
    <property type="entry name" value="ZINC FINGER MYND DOMAIN-CONTAINING PROTEIN 12"/>
    <property type="match status" value="1"/>
</dbReference>
<evidence type="ECO:0000256" key="1">
    <source>
        <dbReference type="ARBA" id="ARBA00022723"/>
    </source>
</evidence>
<dbReference type="GO" id="GO:0008270">
    <property type="term" value="F:zinc ion binding"/>
    <property type="evidence" value="ECO:0007669"/>
    <property type="project" value="UniProtKB-KW"/>
</dbReference>
<evidence type="ECO:0000259" key="5">
    <source>
        <dbReference type="PROSITE" id="PS50865"/>
    </source>
</evidence>
<dbReference type="InterPro" id="IPR011990">
    <property type="entry name" value="TPR-like_helical_dom_sf"/>
</dbReference>
<evidence type="ECO:0000313" key="6">
    <source>
        <dbReference type="EMBL" id="KAI7797616.1"/>
    </source>
</evidence>
<dbReference type="InterPro" id="IPR002893">
    <property type="entry name" value="Znf_MYND"/>
</dbReference>
<keyword evidence="2 4" id="KW-0863">Zinc-finger</keyword>
<dbReference type="InterPro" id="IPR053248">
    <property type="entry name" value="Zinc_finger_MYND_domain"/>
</dbReference>
<dbReference type="SUPFAM" id="SSF144232">
    <property type="entry name" value="HIT/MYND zinc finger-like"/>
    <property type="match status" value="1"/>
</dbReference>
<evidence type="ECO:0000313" key="7">
    <source>
        <dbReference type="Proteomes" id="UP001059041"/>
    </source>
</evidence>
<accession>A0A9W7TJL1</accession>
<keyword evidence="1" id="KW-0479">Metal-binding</keyword>
<dbReference type="Gene3D" id="1.25.40.10">
    <property type="entry name" value="Tetratricopeptide repeat domain"/>
    <property type="match status" value="1"/>
</dbReference>
<protein>
    <submittedName>
        <fullName evidence="6">Zinc finger MYND domain-containing protein 12</fullName>
    </submittedName>
</protein>
<reference evidence="6" key="1">
    <citation type="submission" date="2021-02" db="EMBL/GenBank/DDBJ databases">
        <title>Comparative genomics reveals that relaxation of natural selection precedes convergent phenotypic evolution of cavefish.</title>
        <authorList>
            <person name="Peng Z."/>
        </authorList>
    </citation>
    <scope>NUCLEOTIDE SEQUENCE</scope>
    <source>
        <tissue evidence="6">Muscle</tissue>
    </source>
</reference>
<gene>
    <name evidence="6" type="ORF">IRJ41_019500</name>
</gene>
<dbReference type="PROSITE" id="PS50865">
    <property type="entry name" value="ZF_MYND_2"/>
    <property type="match status" value="1"/>
</dbReference>
<keyword evidence="3" id="KW-0862">Zinc</keyword>